<dbReference type="GeneID" id="19046727"/>
<keyword evidence="1" id="KW-0479">Metal-binding</keyword>
<dbReference type="Gene3D" id="6.10.140.2220">
    <property type="match status" value="1"/>
</dbReference>
<feature type="compositionally biased region" description="Basic and acidic residues" evidence="6">
    <location>
        <begin position="164"/>
        <end position="174"/>
    </location>
</feature>
<dbReference type="PaxDb" id="2903-EOD29378"/>
<dbReference type="EnsemblProtists" id="EOD29378">
    <property type="protein sequence ID" value="EOD29378"/>
    <property type="gene ID" value="EMIHUDRAFT_449892"/>
</dbReference>
<feature type="coiled-coil region" evidence="5">
    <location>
        <begin position="3"/>
        <end position="54"/>
    </location>
</feature>
<keyword evidence="2 4" id="KW-0863">Zinc-finger</keyword>
<dbReference type="RefSeq" id="XP_005781807.1">
    <property type="nucleotide sequence ID" value="XM_005781750.1"/>
</dbReference>
<keyword evidence="9" id="KW-1185">Reference proteome</keyword>
<dbReference type="GO" id="GO:0008270">
    <property type="term" value="F:zinc ion binding"/>
    <property type="evidence" value="ECO:0007669"/>
    <property type="project" value="UniProtKB-KW"/>
</dbReference>
<sequence length="816" mass="89804">MSNSDATEDAAAARRHLEEARAEQEKLVEQASALQARREKIERLLSVAAEEESEARARLDAAVKWREDLAEMAIKAETAARDFSEEVALYSRSEEEEALEAVSHAEGALERADGAGGEAGSGGESDAEESETEVEVEVEPPLGGAGKEGGSETESEEPEELEEEKTATEERCADEQATRLERMEHYIKYGELEEALKLAVTREERASVLEAFREGSPMLSAMGEFHVLLSDAISQLPSTDLIAQADAQKPDFLCALEHYEVVDAESMRQLLSSQSSRRKIVKILANVGIPLELIEHLVRIVECGEFGFILAEAIEGLPAEMREGAVASRAAVLRALTEMQLADADKMYTALTMERAPLESLLARRGVLARRRFSSLKLQEAVDASNAACEEERLAAAAREAAFLSNDSFDDALSEDTVLVECDACAWCGTLAAPSRALSRCGKCQRVAYCSKECQRQHWRADGGNHKARCNKRVEIADLRHISKLPSADAGRLVAGLLAEYGAMDETLAATVLWHGMDLEDGTGLDDEGLLAMCDAGGVATAVRVGRAHIQIGEISEVPHCGTMLLERLSGLNDRAVDEMMLRAGGAKFVTQVNQYYADEWTNTQELVDKQRQNHSKAREMARGMTEERLATMSAEEREHGMELVEEVDRLRRDIERKFDFIEEMKGLWQETLLHAIHVFDALVPLSDKASLACAAGGVGLATIALEYRDHKVSARALRLLQQWAHNAYTRQMVVAESRTVREVVSLLQNDEASRKLKQAAVSFLVELFAAQATEPEGGGDEFLSELRKSDAEFDTWLNQKLLDDAMAQMQSMRSA</sequence>
<dbReference type="HOGENOM" id="CLU_346293_0_0_1"/>
<evidence type="ECO:0000256" key="1">
    <source>
        <dbReference type="ARBA" id="ARBA00022723"/>
    </source>
</evidence>
<proteinExistence type="predicted"/>
<evidence type="ECO:0000256" key="2">
    <source>
        <dbReference type="ARBA" id="ARBA00022771"/>
    </source>
</evidence>
<evidence type="ECO:0000313" key="8">
    <source>
        <dbReference type="EnsemblProtists" id="EOD29378"/>
    </source>
</evidence>
<evidence type="ECO:0000256" key="5">
    <source>
        <dbReference type="SAM" id="Coils"/>
    </source>
</evidence>
<dbReference type="InterPro" id="IPR002893">
    <property type="entry name" value="Znf_MYND"/>
</dbReference>
<evidence type="ECO:0000259" key="7">
    <source>
        <dbReference type="PROSITE" id="PS50865"/>
    </source>
</evidence>
<feature type="domain" description="MYND-type" evidence="7">
    <location>
        <begin position="425"/>
        <end position="470"/>
    </location>
</feature>
<dbReference type="AlphaFoldDB" id="A0A0D3K0U3"/>
<keyword evidence="5" id="KW-0175">Coiled coil</keyword>
<keyword evidence="3" id="KW-0862">Zinc</keyword>
<reference evidence="8" key="2">
    <citation type="submission" date="2024-10" db="UniProtKB">
        <authorList>
            <consortium name="EnsemblProtists"/>
        </authorList>
    </citation>
    <scope>IDENTIFICATION</scope>
</reference>
<dbReference type="Pfam" id="PF01753">
    <property type="entry name" value="zf-MYND"/>
    <property type="match status" value="1"/>
</dbReference>
<feature type="region of interest" description="Disordered" evidence="6">
    <location>
        <begin position="94"/>
        <end position="174"/>
    </location>
</feature>
<name>A0A0D3K0U3_EMIH1</name>
<protein>
    <recommendedName>
        <fullName evidence="7">MYND-type domain-containing protein</fullName>
    </recommendedName>
</protein>
<evidence type="ECO:0000256" key="4">
    <source>
        <dbReference type="PROSITE-ProRule" id="PRU00134"/>
    </source>
</evidence>
<feature type="compositionally biased region" description="Gly residues" evidence="6">
    <location>
        <begin position="114"/>
        <end position="123"/>
    </location>
</feature>
<feature type="compositionally biased region" description="Acidic residues" evidence="6">
    <location>
        <begin position="151"/>
        <end position="163"/>
    </location>
</feature>
<dbReference type="PROSITE" id="PS50865">
    <property type="entry name" value="ZF_MYND_2"/>
    <property type="match status" value="1"/>
</dbReference>
<evidence type="ECO:0000313" key="9">
    <source>
        <dbReference type="Proteomes" id="UP000013827"/>
    </source>
</evidence>
<reference evidence="9" key="1">
    <citation type="journal article" date="2013" name="Nature">
        <title>Pan genome of the phytoplankton Emiliania underpins its global distribution.</title>
        <authorList>
            <person name="Read B.A."/>
            <person name="Kegel J."/>
            <person name="Klute M.J."/>
            <person name="Kuo A."/>
            <person name="Lefebvre S.C."/>
            <person name="Maumus F."/>
            <person name="Mayer C."/>
            <person name="Miller J."/>
            <person name="Monier A."/>
            <person name="Salamov A."/>
            <person name="Young J."/>
            <person name="Aguilar M."/>
            <person name="Claverie J.M."/>
            <person name="Frickenhaus S."/>
            <person name="Gonzalez K."/>
            <person name="Herman E.K."/>
            <person name="Lin Y.C."/>
            <person name="Napier J."/>
            <person name="Ogata H."/>
            <person name="Sarno A.F."/>
            <person name="Shmutz J."/>
            <person name="Schroeder D."/>
            <person name="de Vargas C."/>
            <person name="Verret F."/>
            <person name="von Dassow P."/>
            <person name="Valentin K."/>
            <person name="Van de Peer Y."/>
            <person name="Wheeler G."/>
            <person name="Dacks J.B."/>
            <person name="Delwiche C.F."/>
            <person name="Dyhrman S.T."/>
            <person name="Glockner G."/>
            <person name="John U."/>
            <person name="Richards T."/>
            <person name="Worden A.Z."/>
            <person name="Zhang X."/>
            <person name="Grigoriev I.V."/>
            <person name="Allen A.E."/>
            <person name="Bidle K."/>
            <person name="Borodovsky M."/>
            <person name="Bowler C."/>
            <person name="Brownlee C."/>
            <person name="Cock J.M."/>
            <person name="Elias M."/>
            <person name="Gladyshev V.N."/>
            <person name="Groth M."/>
            <person name="Guda C."/>
            <person name="Hadaegh A."/>
            <person name="Iglesias-Rodriguez M.D."/>
            <person name="Jenkins J."/>
            <person name="Jones B.M."/>
            <person name="Lawson T."/>
            <person name="Leese F."/>
            <person name="Lindquist E."/>
            <person name="Lobanov A."/>
            <person name="Lomsadze A."/>
            <person name="Malik S.B."/>
            <person name="Marsh M.E."/>
            <person name="Mackinder L."/>
            <person name="Mock T."/>
            <person name="Mueller-Roeber B."/>
            <person name="Pagarete A."/>
            <person name="Parker M."/>
            <person name="Probert I."/>
            <person name="Quesneville H."/>
            <person name="Raines C."/>
            <person name="Rensing S.A."/>
            <person name="Riano-Pachon D.M."/>
            <person name="Richier S."/>
            <person name="Rokitta S."/>
            <person name="Shiraiwa Y."/>
            <person name="Soanes D.M."/>
            <person name="van der Giezen M."/>
            <person name="Wahlund T.M."/>
            <person name="Williams B."/>
            <person name="Wilson W."/>
            <person name="Wolfe G."/>
            <person name="Wurch L.L."/>
        </authorList>
    </citation>
    <scope>NUCLEOTIDE SEQUENCE</scope>
</reference>
<evidence type="ECO:0000256" key="6">
    <source>
        <dbReference type="SAM" id="MobiDB-lite"/>
    </source>
</evidence>
<feature type="compositionally biased region" description="Acidic residues" evidence="6">
    <location>
        <begin position="125"/>
        <end position="138"/>
    </location>
</feature>
<evidence type="ECO:0000256" key="3">
    <source>
        <dbReference type="ARBA" id="ARBA00022833"/>
    </source>
</evidence>
<accession>A0A0D3K0U3</accession>
<dbReference type="Proteomes" id="UP000013827">
    <property type="component" value="Unassembled WGS sequence"/>
</dbReference>
<organism evidence="8 9">
    <name type="scientific">Emiliania huxleyi (strain CCMP1516)</name>
    <dbReference type="NCBI Taxonomy" id="280463"/>
    <lineage>
        <taxon>Eukaryota</taxon>
        <taxon>Haptista</taxon>
        <taxon>Haptophyta</taxon>
        <taxon>Prymnesiophyceae</taxon>
        <taxon>Isochrysidales</taxon>
        <taxon>Noelaerhabdaceae</taxon>
        <taxon>Emiliania</taxon>
    </lineage>
</organism>
<dbReference type="KEGG" id="ehx:EMIHUDRAFT_449892"/>
<dbReference type="SUPFAM" id="SSF144232">
    <property type="entry name" value="HIT/MYND zinc finger-like"/>
    <property type="match status" value="1"/>
</dbReference>